<feature type="domain" description="SH3b" evidence="4">
    <location>
        <begin position="379"/>
        <end position="444"/>
    </location>
</feature>
<accession>A0ABS2PDH3</accession>
<dbReference type="SUPFAM" id="SSF53187">
    <property type="entry name" value="Zn-dependent exopeptidases"/>
    <property type="match status" value="1"/>
</dbReference>
<reference evidence="5 6" key="1">
    <citation type="submission" date="2021-01" db="EMBL/GenBank/DDBJ databases">
        <title>Genomic Encyclopedia of Type Strains, Phase IV (KMG-IV): sequencing the most valuable type-strain genomes for metagenomic binning, comparative biology and taxonomic classification.</title>
        <authorList>
            <person name="Goeker M."/>
        </authorList>
    </citation>
    <scope>NUCLEOTIDE SEQUENCE [LARGE SCALE GENOMIC DNA]</scope>
    <source>
        <strain evidence="5 6">DSM 25540</strain>
    </source>
</reference>
<organism evidence="5 6">
    <name type="scientific">Geomicrobium sediminis</name>
    <dbReference type="NCBI Taxonomy" id="1347788"/>
    <lineage>
        <taxon>Bacteria</taxon>
        <taxon>Bacillati</taxon>
        <taxon>Bacillota</taxon>
        <taxon>Bacilli</taxon>
        <taxon>Bacillales</taxon>
        <taxon>Geomicrobium</taxon>
    </lineage>
</organism>
<dbReference type="RefSeq" id="WP_204697514.1">
    <property type="nucleotide sequence ID" value="NZ_JAFBEC010000005.1"/>
</dbReference>
<dbReference type="InterPro" id="IPR002508">
    <property type="entry name" value="MurNAc-LAA_cat"/>
</dbReference>
<dbReference type="Gene3D" id="3.40.630.40">
    <property type="entry name" value="Zn-dependent exopeptidases"/>
    <property type="match status" value="1"/>
</dbReference>
<dbReference type="PANTHER" id="PTHR34408">
    <property type="entry name" value="FAMILY PROTEIN, PUTATIVE-RELATED"/>
    <property type="match status" value="1"/>
</dbReference>
<evidence type="ECO:0000256" key="3">
    <source>
        <dbReference type="SAM" id="MobiDB-lite"/>
    </source>
</evidence>
<proteinExistence type="predicted"/>
<dbReference type="Pfam" id="PF08239">
    <property type="entry name" value="SH3_3"/>
    <property type="match status" value="4"/>
</dbReference>
<feature type="compositionally biased region" description="Acidic residues" evidence="3">
    <location>
        <begin position="193"/>
        <end position="210"/>
    </location>
</feature>
<dbReference type="SMART" id="SM00287">
    <property type="entry name" value="SH3b"/>
    <property type="match status" value="6"/>
</dbReference>
<dbReference type="PROSITE" id="PS51781">
    <property type="entry name" value="SH3B"/>
    <property type="match status" value="3"/>
</dbReference>
<evidence type="ECO:0000313" key="6">
    <source>
        <dbReference type="Proteomes" id="UP000741863"/>
    </source>
</evidence>
<dbReference type="PANTHER" id="PTHR34408:SF2">
    <property type="entry name" value="CELL WALL-BINDING PROTEIN YWSB"/>
    <property type="match status" value="1"/>
</dbReference>
<dbReference type="SUPFAM" id="SSF50044">
    <property type="entry name" value="SH3-domain"/>
    <property type="match status" value="1"/>
</dbReference>
<dbReference type="InterPro" id="IPR036028">
    <property type="entry name" value="SH3-like_dom_sf"/>
</dbReference>
<evidence type="ECO:0000313" key="5">
    <source>
        <dbReference type="EMBL" id="MBM7633021.1"/>
    </source>
</evidence>
<evidence type="ECO:0000256" key="1">
    <source>
        <dbReference type="ARBA" id="ARBA00022801"/>
    </source>
</evidence>
<keyword evidence="1 5" id="KW-0378">Hydrolase</keyword>
<evidence type="ECO:0000256" key="2">
    <source>
        <dbReference type="ARBA" id="ARBA00023316"/>
    </source>
</evidence>
<name>A0ABS2PDH3_9BACL</name>
<keyword evidence="6" id="KW-1185">Reference proteome</keyword>
<feature type="region of interest" description="Disordered" evidence="3">
    <location>
        <begin position="192"/>
        <end position="218"/>
    </location>
</feature>
<comment type="caution">
    <text evidence="5">The sequence shown here is derived from an EMBL/GenBank/DDBJ whole genome shotgun (WGS) entry which is preliminary data.</text>
</comment>
<dbReference type="SMART" id="SM00646">
    <property type="entry name" value="Ami_3"/>
    <property type="match status" value="1"/>
</dbReference>
<gene>
    <name evidence="5" type="ORF">JOD17_002115</name>
</gene>
<feature type="domain" description="SH3b" evidence="4">
    <location>
        <begin position="48"/>
        <end position="112"/>
    </location>
</feature>
<dbReference type="Proteomes" id="UP000741863">
    <property type="component" value="Unassembled WGS sequence"/>
</dbReference>
<sequence>MTIVIRNKDKFIVNQGLRKTIIKPAIAAFAMVLSVGIVDQNVQAAEEEREGIVESSGNLNVRTGPDTTYDAIGQLEEGHSVTVVNEHEDEWYEITYDEETGFVHNSYISLIDEANEEAVDDAANEKLEVIETLVVNHHSLAVRAEASGTSERLGTLHDGDEVDIYNLDHAPWVLIKYEEQFAYTHTDYLTEATQEEEEEQEETEPSQEETVETKSASNASVSAIGIVTHHNLAIRERASGSSARVGGATEGDALEIIETVNGGPWVSIRYDGNIAYTHSDYFVEIEPASADLPVVDEGTVTHRALAVRQNPSGSAERIGTLTEGTDIHIHDYVNGGPWVSFTFKGGIAYTHIDHIDVVDNTPPEPTPEPPSDGELGDVIATGIVDHHGRLAVRTTPSGSSESLGHLQNGDIVQIYEYMNGGPWVKIDYEGQVAYTHSDYMNVTQMGEVIDTATVTHHRLSVRSGPGASHDTIDRLTTGDRVEIIKFVNGGPWVEVNYNGKSGYTHLDHLNLHSGNTGLLAGRLIVVDAGHGAHDSGAQGNGLVEKTVNLEVSRELAQRLEGSGAEVIMTRTNDTFLSLSERANIANRANADLFISVHANAFNSSARGAETFYHTSANPDSVRLANVMQDRLVSDTGMSYRRVAPANFAVLRQTTMPATLVELGFLTNSGDAAIMRQPGYAARAGEALHQGFLDYYR</sequence>
<dbReference type="InterPro" id="IPR003646">
    <property type="entry name" value="SH3-like_bac-type"/>
</dbReference>
<dbReference type="EC" id="3.5.1.28" evidence="5"/>
<dbReference type="CDD" id="cd02696">
    <property type="entry name" value="MurNAc-LAA"/>
    <property type="match status" value="1"/>
</dbReference>
<feature type="domain" description="SH3b" evidence="4">
    <location>
        <begin position="449"/>
        <end position="512"/>
    </location>
</feature>
<evidence type="ECO:0000259" key="4">
    <source>
        <dbReference type="PROSITE" id="PS51781"/>
    </source>
</evidence>
<dbReference type="Gene3D" id="2.30.30.40">
    <property type="entry name" value="SH3 Domains"/>
    <property type="match status" value="5"/>
</dbReference>
<protein>
    <submittedName>
        <fullName evidence="5">N-acetylmuramoyl-L-alanine amidase</fullName>
        <ecNumber evidence="5">3.5.1.28</ecNumber>
    </submittedName>
</protein>
<dbReference type="EMBL" id="JAFBEC010000005">
    <property type="protein sequence ID" value="MBM7633021.1"/>
    <property type="molecule type" value="Genomic_DNA"/>
</dbReference>
<dbReference type="Pfam" id="PF01520">
    <property type="entry name" value="Amidase_3"/>
    <property type="match status" value="1"/>
</dbReference>
<dbReference type="GO" id="GO:0008745">
    <property type="term" value="F:N-acetylmuramoyl-L-alanine amidase activity"/>
    <property type="evidence" value="ECO:0007669"/>
    <property type="project" value="UniProtKB-EC"/>
</dbReference>
<dbReference type="InterPro" id="IPR052354">
    <property type="entry name" value="Cell_Wall_Dynamics_Protein"/>
</dbReference>
<keyword evidence="2" id="KW-0961">Cell wall biogenesis/degradation</keyword>